<feature type="transmembrane region" description="Helical" evidence="5">
    <location>
        <begin position="227"/>
        <end position="251"/>
    </location>
</feature>
<feature type="transmembrane region" description="Helical" evidence="5">
    <location>
        <begin position="257"/>
        <end position="275"/>
    </location>
</feature>
<dbReference type="EMBL" id="OV170234">
    <property type="protein sequence ID" value="CAH0719748.1"/>
    <property type="molecule type" value="Genomic_DNA"/>
</dbReference>
<evidence type="ECO:0000256" key="2">
    <source>
        <dbReference type="ARBA" id="ARBA00022692"/>
    </source>
</evidence>
<dbReference type="Gene3D" id="1.20.1250.20">
    <property type="entry name" value="MFS general substrate transporter like domains"/>
    <property type="match status" value="1"/>
</dbReference>
<dbReference type="GO" id="GO:0022857">
    <property type="term" value="F:transmembrane transporter activity"/>
    <property type="evidence" value="ECO:0007669"/>
    <property type="project" value="InterPro"/>
</dbReference>
<dbReference type="Proteomes" id="UP000838878">
    <property type="component" value="Chromosome 14"/>
</dbReference>
<dbReference type="AlphaFoldDB" id="A0A8J9UGB9"/>
<evidence type="ECO:0000256" key="1">
    <source>
        <dbReference type="ARBA" id="ARBA00004141"/>
    </source>
</evidence>
<gene>
    <name evidence="6" type="ORF">BINO364_LOCUS6051</name>
</gene>
<proteinExistence type="predicted"/>
<feature type="transmembrane region" description="Helical" evidence="5">
    <location>
        <begin position="375"/>
        <end position="396"/>
    </location>
</feature>
<dbReference type="SUPFAM" id="SSF103473">
    <property type="entry name" value="MFS general substrate transporter"/>
    <property type="match status" value="1"/>
</dbReference>
<sequence length="538" mass="60142">MSSQKVEAGENESKLIDLDSILVNEVGSFGRYQILTVLLAALPVIFSAFAAGEYIFTIARIPSRCLIPQCDGENPEFAPSWVLNAIPGSSRDNFEACERYPNSSQVIEATDVCPAAWFDRSQTVPCERYVYENTLTVVYDFDMACDEWKRSQIGSIRTIGTLLVLPITGYISDHWGRRVALTLNAFNTAWIGLVRSFVNSYEWFLALEVIESTLGAVTELVGPKYRVIVGATMSTMFALGQVFLGLIAWGVQPWRTLTQVLYAPQLLVVSYFWILSESVRWLMSKGRYEESEAILKKVAKVNKRELSEKSLQLLRESAEAEKLIEKPKETWLVVLVFRSKIILSRCCVAPIWWITNTLVYYGMSINAVNLSGNRFLNYVYVAAVEIPGYWTAILLLDRIGRKPVLIGGYWLCAACQFGFAFIPTGYEELSLTVYLIGKFSIAMVMTSIYVYTAELFPTRYRHSLLAFASMLGRLGSITAPLTPALALEVWESLPSVLFGSMALLSGLLIFTTPETLGTNLPNTIEEAEQLSSKKKVTA</sequence>
<feature type="transmembrane region" description="Helical" evidence="5">
    <location>
        <begin position="331"/>
        <end position="355"/>
    </location>
</feature>
<feature type="transmembrane region" description="Helical" evidence="5">
    <location>
        <begin position="432"/>
        <end position="452"/>
    </location>
</feature>
<evidence type="ECO:0000256" key="4">
    <source>
        <dbReference type="ARBA" id="ARBA00023136"/>
    </source>
</evidence>
<name>A0A8J9UGB9_9NEOP</name>
<evidence type="ECO:0000256" key="5">
    <source>
        <dbReference type="SAM" id="Phobius"/>
    </source>
</evidence>
<dbReference type="InterPro" id="IPR005828">
    <property type="entry name" value="MFS_sugar_transport-like"/>
</dbReference>
<reference evidence="6" key="1">
    <citation type="submission" date="2021-12" db="EMBL/GenBank/DDBJ databases">
        <authorList>
            <person name="Martin H S."/>
        </authorList>
    </citation>
    <scope>NUCLEOTIDE SEQUENCE</scope>
</reference>
<keyword evidence="2 5" id="KW-0812">Transmembrane</keyword>
<keyword evidence="3 5" id="KW-1133">Transmembrane helix</keyword>
<organism evidence="6 7">
    <name type="scientific">Brenthis ino</name>
    <name type="common">lesser marbled fritillary</name>
    <dbReference type="NCBI Taxonomy" id="405034"/>
    <lineage>
        <taxon>Eukaryota</taxon>
        <taxon>Metazoa</taxon>
        <taxon>Ecdysozoa</taxon>
        <taxon>Arthropoda</taxon>
        <taxon>Hexapoda</taxon>
        <taxon>Insecta</taxon>
        <taxon>Pterygota</taxon>
        <taxon>Neoptera</taxon>
        <taxon>Endopterygota</taxon>
        <taxon>Lepidoptera</taxon>
        <taxon>Glossata</taxon>
        <taxon>Ditrysia</taxon>
        <taxon>Papilionoidea</taxon>
        <taxon>Nymphalidae</taxon>
        <taxon>Heliconiinae</taxon>
        <taxon>Argynnini</taxon>
        <taxon>Brenthis</taxon>
    </lineage>
</organism>
<keyword evidence="4 5" id="KW-0472">Membrane</keyword>
<evidence type="ECO:0000313" key="7">
    <source>
        <dbReference type="Proteomes" id="UP000838878"/>
    </source>
</evidence>
<comment type="subcellular location">
    <subcellularLocation>
        <location evidence="1">Membrane</location>
        <topology evidence="1">Multi-pass membrane protein</topology>
    </subcellularLocation>
</comment>
<evidence type="ECO:0000256" key="3">
    <source>
        <dbReference type="ARBA" id="ARBA00022989"/>
    </source>
</evidence>
<dbReference type="InterPro" id="IPR036259">
    <property type="entry name" value="MFS_trans_sf"/>
</dbReference>
<keyword evidence="7" id="KW-1185">Reference proteome</keyword>
<evidence type="ECO:0000313" key="6">
    <source>
        <dbReference type="EMBL" id="CAH0719748.1"/>
    </source>
</evidence>
<dbReference type="Pfam" id="PF00083">
    <property type="entry name" value="Sugar_tr"/>
    <property type="match status" value="1"/>
</dbReference>
<accession>A0A8J9UGB9</accession>
<protein>
    <recommendedName>
        <fullName evidence="8">Organic cation transporter</fullName>
    </recommendedName>
</protein>
<feature type="transmembrane region" description="Helical" evidence="5">
    <location>
        <begin position="408"/>
        <end position="426"/>
    </location>
</feature>
<feature type="non-terminal residue" evidence="6">
    <location>
        <position position="538"/>
    </location>
</feature>
<dbReference type="GO" id="GO:0016020">
    <property type="term" value="C:membrane"/>
    <property type="evidence" value="ECO:0007669"/>
    <property type="project" value="UniProtKB-SubCell"/>
</dbReference>
<evidence type="ECO:0008006" key="8">
    <source>
        <dbReference type="Google" id="ProtNLM"/>
    </source>
</evidence>
<dbReference type="PANTHER" id="PTHR24064">
    <property type="entry name" value="SOLUTE CARRIER FAMILY 22 MEMBER"/>
    <property type="match status" value="1"/>
</dbReference>
<feature type="transmembrane region" description="Helical" evidence="5">
    <location>
        <begin position="32"/>
        <end position="56"/>
    </location>
</feature>
<dbReference type="OrthoDB" id="2261376at2759"/>